<evidence type="ECO:0000313" key="1">
    <source>
        <dbReference type="EMBL" id="ABN68700.2"/>
    </source>
</evidence>
<dbReference type="GeneID" id="4840964"/>
<protein>
    <submittedName>
        <fullName evidence="1">Uncharacterized protein</fullName>
    </submittedName>
</protein>
<dbReference type="AlphaFoldDB" id="A3M0F6"/>
<dbReference type="OrthoDB" id="4096032at2759"/>
<feature type="non-terminal residue" evidence="1">
    <location>
        <position position="1"/>
    </location>
</feature>
<organism evidence="1 2">
    <name type="scientific">Scheffersomyces stipitis (strain ATCC 58785 / CBS 6054 / NBRC 10063 / NRRL Y-11545)</name>
    <name type="common">Yeast</name>
    <name type="synonym">Pichia stipitis</name>
    <dbReference type="NCBI Taxonomy" id="322104"/>
    <lineage>
        <taxon>Eukaryota</taxon>
        <taxon>Fungi</taxon>
        <taxon>Dikarya</taxon>
        <taxon>Ascomycota</taxon>
        <taxon>Saccharomycotina</taxon>
        <taxon>Pichiomycetes</taxon>
        <taxon>Debaryomycetaceae</taxon>
        <taxon>Scheffersomyces</taxon>
    </lineage>
</organism>
<evidence type="ECO:0000313" key="2">
    <source>
        <dbReference type="Proteomes" id="UP000002258"/>
    </source>
</evidence>
<dbReference type="OMA" id="DMHRLQN"/>
<dbReference type="EMBL" id="CP000502">
    <property type="protein sequence ID" value="ABN68700.2"/>
    <property type="molecule type" value="Genomic_DNA"/>
</dbReference>
<dbReference type="RefSeq" id="XP_001386729.2">
    <property type="nucleotide sequence ID" value="XM_001386692.1"/>
</dbReference>
<dbReference type="eggNOG" id="ENOG502R9MD">
    <property type="taxonomic scope" value="Eukaryota"/>
</dbReference>
<feature type="non-terminal residue" evidence="1">
    <location>
        <position position="512"/>
    </location>
</feature>
<reference evidence="1 2" key="1">
    <citation type="journal article" date="2007" name="Nat. Biotechnol.">
        <title>Genome sequence of the lignocellulose-bioconverting and xylose-fermenting yeast Pichia stipitis.</title>
        <authorList>
            <person name="Jeffries T.W."/>
            <person name="Grigoriev I.V."/>
            <person name="Grimwood J."/>
            <person name="Laplaza J.M."/>
            <person name="Aerts A."/>
            <person name="Salamov A."/>
            <person name="Schmutz J."/>
            <person name="Lindquist E."/>
            <person name="Dehal P."/>
            <person name="Shapiro H."/>
            <person name="Jin Y.S."/>
            <person name="Passoth V."/>
            <person name="Richardson P.M."/>
        </authorList>
    </citation>
    <scope>NUCLEOTIDE SEQUENCE [LARGE SCALE GENOMIC DNA]</scope>
    <source>
        <strain evidence="2">ATCC 58785 / CBS 6054 / NBRC 10063 / NRRL Y-11545</strain>
    </source>
</reference>
<sequence length="512" mass="60219">IKELLNNEAKVLQHDISRIISGIKNMRTFQGESPLFVRCPEDDTRNFRNMFYSKLSSYRSEAIFPNLETFMDEYLHKRKHHWLWQKEKKDKQKAIQRGYKRKASTGRSLLSRKVKSTIVEDEQISFLNKELKTTNPNKSSILVSTQEKEHILNVQFCSAFQSGSTFNVRTMDDDIDNCELVLSNVDYENKNIFGFFRIFETVDATKSYYQQVTNLVHYLCGYDSNSSSLPRSASLLRKLNILNRLGNDKRVTLPSGNLSDGSSVIPIEGYIIDFMTNDLRFLKSPKLDSKIVFRSSVATKMKSSRIRIQLLEWMRIQPFVQFKESYFLKFLNETNKNLLQFPKSKAPRMQKSEALHMTKEFRSNIYELTKDFPWDEDASIPVWEEQKAARQFGPRKYRDFFMDDWERNLAHRLSEQLTRDDSASLVNIQLNYILFTLKVDIIEYLNTVIECYLQKSSMPTEVRDAYNNVFEKILTEEEDKRDADRESQVTTLICSLNRKTREMEIHNTSPFL</sequence>
<dbReference type="Proteomes" id="UP000002258">
    <property type="component" value="Chromosome 8"/>
</dbReference>
<dbReference type="HOGENOM" id="CLU_020419_0_0_1"/>
<dbReference type="InParanoid" id="A3M0F6"/>
<name>A3M0F6_PICST</name>
<keyword evidence="2" id="KW-1185">Reference proteome</keyword>
<accession>A3M0F6</accession>
<gene>
    <name evidence="1" type="ORF">PICST_16628</name>
</gene>
<proteinExistence type="predicted"/>
<dbReference type="KEGG" id="pic:PICST_16628"/>